<reference evidence="2 3" key="1">
    <citation type="submission" date="2018-08" db="EMBL/GenBank/DDBJ databases">
        <title>Paraburkholderia sp. DHOM06 isolated from forest soil.</title>
        <authorList>
            <person name="Gao Z.-H."/>
            <person name="Qiu L.-H."/>
        </authorList>
    </citation>
    <scope>NUCLEOTIDE SEQUENCE [LARGE SCALE GENOMIC DNA]</scope>
    <source>
        <strain evidence="2 3">DHOM06</strain>
    </source>
</reference>
<dbReference type="Pfam" id="PF02624">
    <property type="entry name" value="YcaO"/>
    <property type="match status" value="1"/>
</dbReference>
<dbReference type="InterPro" id="IPR035985">
    <property type="entry name" value="Ubiquitin-activating_enz"/>
</dbReference>
<dbReference type="Pfam" id="PF21084">
    <property type="entry name" value="WHD_DUF4423_like"/>
    <property type="match status" value="1"/>
</dbReference>
<evidence type="ECO:0000313" key="2">
    <source>
        <dbReference type="EMBL" id="RDU95495.1"/>
    </source>
</evidence>
<comment type="caution">
    <text evidence="2">The sequence shown here is derived from an EMBL/GenBank/DDBJ whole genome shotgun (WGS) entry which is preliminary data.</text>
</comment>
<evidence type="ECO:0000313" key="3">
    <source>
        <dbReference type="Proteomes" id="UP000256838"/>
    </source>
</evidence>
<dbReference type="NCBIfam" id="TIGR03882">
    <property type="entry name" value="cyclo_dehyd_2"/>
    <property type="match status" value="1"/>
</dbReference>
<dbReference type="Gene3D" id="3.90.930.60">
    <property type="match status" value="1"/>
</dbReference>
<organism evidence="2 3">
    <name type="scientific">Trinickia dinghuensis</name>
    <dbReference type="NCBI Taxonomy" id="2291023"/>
    <lineage>
        <taxon>Bacteria</taxon>
        <taxon>Pseudomonadati</taxon>
        <taxon>Pseudomonadota</taxon>
        <taxon>Betaproteobacteria</taxon>
        <taxon>Burkholderiales</taxon>
        <taxon>Burkholderiaceae</taxon>
        <taxon>Trinickia</taxon>
    </lineage>
</organism>
<dbReference type="AlphaFoldDB" id="A0A3D8JRY5"/>
<dbReference type="Gene3D" id="3.30.1330.230">
    <property type="match status" value="2"/>
</dbReference>
<protein>
    <recommendedName>
        <fullName evidence="1">YcaO domain-containing protein</fullName>
    </recommendedName>
</protein>
<dbReference type="OrthoDB" id="2379922at2"/>
<dbReference type="RefSeq" id="WP_115536952.1">
    <property type="nucleotide sequence ID" value="NZ_QRGA01000019.1"/>
</dbReference>
<keyword evidence="3" id="KW-1185">Reference proteome</keyword>
<evidence type="ECO:0000259" key="1">
    <source>
        <dbReference type="PROSITE" id="PS51664"/>
    </source>
</evidence>
<dbReference type="Gene3D" id="3.30.40.250">
    <property type="match status" value="1"/>
</dbReference>
<dbReference type="GO" id="GO:0008641">
    <property type="term" value="F:ubiquitin-like modifier activating enzyme activity"/>
    <property type="evidence" value="ECO:0007669"/>
    <property type="project" value="InterPro"/>
</dbReference>
<feature type="domain" description="YcaO" evidence="1">
    <location>
        <begin position="375"/>
        <end position="751"/>
    </location>
</feature>
<dbReference type="InterPro" id="IPR049274">
    <property type="entry name" value="LynD/TruD_wHTH-like"/>
</dbReference>
<dbReference type="SUPFAM" id="SSF69572">
    <property type="entry name" value="Activating enzymes of the ubiquitin-like proteins"/>
    <property type="match status" value="1"/>
</dbReference>
<name>A0A3D8JRY5_9BURK</name>
<proteinExistence type="predicted"/>
<dbReference type="InterPro" id="IPR003776">
    <property type="entry name" value="YcaO-like_dom"/>
</dbReference>
<dbReference type="InterPro" id="IPR022291">
    <property type="entry name" value="Bacteriocin_synth_cyclodeHase"/>
</dbReference>
<dbReference type="PANTHER" id="PTHR37809:SF1">
    <property type="entry name" value="RIBOSOMAL PROTEIN S12 METHYLTHIOTRANSFERASE ACCESSORY FACTOR YCAO"/>
    <property type="match status" value="1"/>
</dbReference>
<dbReference type="Gene3D" id="3.40.50.720">
    <property type="entry name" value="NAD(P)-binding Rossmann-like Domain"/>
    <property type="match status" value="1"/>
</dbReference>
<dbReference type="Gene3D" id="3.30.160.660">
    <property type="match status" value="1"/>
</dbReference>
<dbReference type="PANTHER" id="PTHR37809">
    <property type="entry name" value="RIBOSOMAL PROTEIN S12 METHYLTHIOTRANSFERASE ACCESSORY FACTOR YCAO"/>
    <property type="match status" value="1"/>
</dbReference>
<sequence>MIKVPTYKAHLHAASISGEGALILSEDNIWALTGTPYEKIVPLIDGHRSTDEIVDALAGAVDAARVYYAIGQLHEQGHVVEATPEIEPSVAAFWQAAGVDAASAQAALQGKSVALRSLGMADVAGLRAALDAMSIPVAPPEHADLLVVLTDDYLRPELAAINADALQANQPWLLARVTGPELWLGPLFEPGQGACWACLRQRLARNRIGHGFVAQKDPLSLFPLTAQSMLPTTQAAASSMAATAAAQFLAGVATGLRDSMRSLRWSGFVPHAHALVRHPYCPACGSADEPTLQALRLSPGTAGFVRDGGHRSVAPEETLKKYEHLISPITGVVSRLEPVSSADGIAHVYMAGHNSAVKLEHVQQLKQGLRSASAGKGVSETQAKTSALCEAIERYSGEFTGTELRRTCAFSDWKEGEAIHPRDIMFYSQRQYAERAVWNAKHSHFNNVPEWLDDDVAIDWTPLWSLTAQRHKYVPTQLAYYQAPAKDGDPRFYSAGCSNGNASGNTLEEAILQGFFELVERDAVALWWYNRLSRPGVDIASFREPFLLRMQEHYRQRYQRRIWALDVTSDLGIPAFVAVSKLAEGEPEQILFGLGCHLDARIALQRAFAEMNQMIGLADAANAMEGAALHAQDTDLLNWLNHATTANQPYMAADPEQRLKCLGDYPVQHSGEFLQDIHHCRGIVESKGMEMLVLNQTRPDIGMPVAKVVVPGLRHFWARFAPGRLYDVPVRMGWLDKPLPEEALNPIPIFI</sequence>
<gene>
    <name evidence="2" type="ORF">DWV00_28430</name>
</gene>
<dbReference type="InterPro" id="IPR027624">
    <property type="entry name" value="TOMM_cyclo_SagD"/>
</dbReference>
<dbReference type="EMBL" id="QRGA01000019">
    <property type="protein sequence ID" value="RDU95495.1"/>
    <property type="molecule type" value="Genomic_DNA"/>
</dbReference>
<accession>A0A3D8JRY5</accession>
<dbReference type="PROSITE" id="PS51664">
    <property type="entry name" value="YCAO"/>
    <property type="match status" value="1"/>
</dbReference>
<dbReference type="NCBIfam" id="TIGR03604">
    <property type="entry name" value="TOMM_cyclo_SagD"/>
    <property type="match status" value="1"/>
</dbReference>
<dbReference type="Proteomes" id="UP000256838">
    <property type="component" value="Unassembled WGS sequence"/>
</dbReference>
<dbReference type="NCBIfam" id="TIGR00702">
    <property type="entry name" value="YcaO-type kinase domain"/>
    <property type="match status" value="1"/>
</dbReference>